<comment type="caution">
    <text evidence="1">The sequence shown here is derived from an EMBL/GenBank/DDBJ whole genome shotgun (WGS) entry which is preliminary data.</text>
</comment>
<gene>
    <name evidence="1" type="ORF">PoB_005600300</name>
</gene>
<dbReference type="AlphaFoldDB" id="A0AAV4CCA9"/>
<accession>A0AAV4CCA9</accession>
<keyword evidence="2" id="KW-1185">Reference proteome</keyword>
<organism evidence="1 2">
    <name type="scientific">Plakobranchus ocellatus</name>
    <dbReference type="NCBI Taxonomy" id="259542"/>
    <lineage>
        <taxon>Eukaryota</taxon>
        <taxon>Metazoa</taxon>
        <taxon>Spiralia</taxon>
        <taxon>Lophotrochozoa</taxon>
        <taxon>Mollusca</taxon>
        <taxon>Gastropoda</taxon>
        <taxon>Heterobranchia</taxon>
        <taxon>Euthyneura</taxon>
        <taxon>Panpulmonata</taxon>
        <taxon>Sacoglossa</taxon>
        <taxon>Placobranchoidea</taxon>
        <taxon>Plakobranchidae</taxon>
        <taxon>Plakobranchus</taxon>
    </lineage>
</organism>
<evidence type="ECO:0000313" key="2">
    <source>
        <dbReference type="Proteomes" id="UP000735302"/>
    </source>
</evidence>
<dbReference type="Proteomes" id="UP000735302">
    <property type="component" value="Unassembled WGS sequence"/>
</dbReference>
<evidence type="ECO:0000313" key="1">
    <source>
        <dbReference type="EMBL" id="GFO29498.1"/>
    </source>
</evidence>
<name>A0AAV4CCA9_9GAST</name>
<proteinExistence type="predicted"/>
<reference evidence="1 2" key="1">
    <citation type="journal article" date="2021" name="Elife">
        <title>Chloroplast acquisition without the gene transfer in kleptoplastic sea slugs, Plakobranchus ocellatus.</title>
        <authorList>
            <person name="Maeda T."/>
            <person name="Takahashi S."/>
            <person name="Yoshida T."/>
            <person name="Shimamura S."/>
            <person name="Takaki Y."/>
            <person name="Nagai Y."/>
            <person name="Toyoda A."/>
            <person name="Suzuki Y."/>
            <person name="Arimoto A."/>
            <person name="Ishii H."/>
            <person name="Satoh N."/>
            <person name="Nishiyama T."/>
            <person name="Hasebe M."/>
            <person name="Maruyama T."/>
            <person name="Minagawa J."/>
            <person name="Obokata J."/>
            <person name="Shigenobu S."/>
        </authorList>
    </citation>
    <scope>NUCLEOTIDE SEQUENCE [LARGE SCALE GENOMIC DNA]</scope>
</reference>
<sequence length="176" mass="20077">MRLSWYSPSQATAQALDVEPHQRALHSSVASELADLVAYVVYTDIPTLIHRYKSSAAAGYGAAVRLRRYNKKTGVKLHKAVVSPVKVYDRVRETVRRGGREQQQVVRVRDFKKKIRVNTKPGCKGFQNFVREEKKMGLVVRWTEQTRCTFGPGSLRSYTTEQAVAYQRKSEISPVY</sequence>
<protein>
    <submittedName>
        <fullName evidence="1">Uncharacterized protein</fullName>
    </submittedName>
</protein>
<dbReference type="EMBL" id="BLXT01006160">
    <property type="protein sequence ID" value="GFO29498.1"/>
    <property type="molecule type" value="Genomic_DNA"/>
</dbReference>